<reference evidence="1 2" key="1">
    <citation type="submission" date="2015-01" db="EMBL/GenBank/DDBJ databases">
        <title>The Genome Sequence of Ochroconis gallopava CBS43764.</title>
        <authorList>
            <consortium name="The Broad Institute Genomics Platform"/>
            <person name="Cuomo C."/>
            <person name="de Hoog S."/>
            <person name="Gorbushina A."/>
            <person name="Stielow B."/>
            <person name="Teixiera M."/>
            <person name="Abouelleil A."/>
            <person name="Chapman S.B."/>
            <person name="Priest M."/>
            <person name="Young S.K."/>
            <person name="Wortman J."/>
            <person name="Nusbaum C."/>
            <person name="Birren B."/>
        </authorList>
    </citation>
    <scope>NUCLEOTIDE SEQUENCE [LARGE SCALE GENOMIC DNA]</scope>
    <source>
        <strain evidence="1 2">CBS 43764</strain>
    </source>
</reference>
<dbReference type="HOGENOM" id="CLU_2456485_0_0_1"/>
<dbReference type="Proteomes" id="UP000053259">
    <property type="component" value="Unassembled WGS sequence"/>
</dbReference>
<name>A0A0D1YWN9_9PEZI</name>
<dbReference type="VEuPathDB" id="FungiDB:PV09_03664"/>
<proteinExistence type="predicted"/>
<protein>
    <submittedName>
        <fullName evidence="1">Uncharacterized protein</fullName>
    </submittedName>
</protein>
<gene>
    <name evidence="1" type="ORF">PV09_03664</name>
</gene>
<dbReference type="AlphaFoldDB" id="A0A0D1YWN9"/>
<dbReference type="RefSeq" id="XP_016214976.1">
    <property type="nucleotide sequence ID" value="XM_016356887.1"/>
</dbReference>
<accession>A0A0D1YWN9</accession>
<dbReference type="GeneID" id="27311637"/>
<evidence type="ECO:0000313" key="2">
    <source>
        <dbReference type="Proteomes" id="UP000053259"/>
    </source>
</evidence>
<organism evidence="1 2">
    <name type="scientific">Verruconis gallopava</name>
    <dbReference type="NCBI Taxonomy" id="253628"/>
    <lineage>
        <taxon>Eukaryota</taxon>
        <taxon>Fungi</taxon>
        <taxon>Dikarya</taxon>
        <taxon>Ascomycota</taxon>
        <taxon>Pezizomycotina</taxon>
        <taxon>Dothideomycetes</taxon>
        <taxon>Pleosporomycetidae</taxon>
        <taxon>Venturiales</taxon>
        <taxon>Sympoventuriaceae</taxon>
        <taxon>Verruconis</taxon>
    </lineage>
</organism>
<dbReference type="InParanoid" id="A0A0D1YWN9"/>
<keyword evidence="2" id="KW-1185">Reference proteome</keyword>
<evidence type="ECO:0000313" key="1">
    <source>
        <dbReference type="EMBL" id="KIW05107.1"/>
    </source>
</evidence>
<sequence>MSQSIHSRGTHDRSSLDGFPMEARTVSLIAAIVPDLVIKELAIVPEIYVRLFPMHDLLSGKAGKNNRRQTFADPGVERRFFGNADGFVF</sequence>
<dbReference type="EMBL" id="KN847538">
    <property type="protein sequence ID" value="KIW05107.1"/>
    <property type="molecule type" value="Genomic_DNA"/>
</dbReference>